<protein>
    <submittedName>
        <fullName evidence="1">Uncharacterized protein</fullName>
    </submittedName>
</protein>
<proteinExistence type="predicted"/>
<keyword evidence="2" id="KW-1185">Reference proteome</keyword>
<evidence type="ECO:0000313" key="2">
    <source>
        <dbReference type="Proteomes" id="UP001642360"/>
    </source>
</evidence>
<dbReference type="Gene3D" id="3.40.50.720">
    <property type="entry name" value="NAD(P)-binding Rossmann-like Domain"/>
    <property type="match status" value="1"/>
</dbReference>
<accession>A0ABC8RS12</accession>
<evidence type="ECO:0000313" key="1">
    <source>
        <dbReference type="EMBL" id="CAK9145453.1"/>
    </source>
</evidence>
<dbReference type="AlphaFoldDB" id="A0ABC8RS12"/>
<organism evidence="1 2">
    <name type="scientific">Ilex paraguariensis</name>
    <name type="common">yerba mate</name>
    <dbReference type="NCBI Taxonomy" id="185542"/>
    <lineage>
        <taxon>Eukaryota</taxon>
        <taxon>Viridiplantae</taxon>
        <taxon>Streptophyta</taxon>
        <taxon>Embryophyta</taxon>
        <taxon>Tracheophyta</taxon>
        <taxon>Spermatophyta</taxon>
        <taxon>Magnoliopsida</taxon>
        <taxon>eudicotyledons</taxon>
        <taxon>Gunneridae</taxon>
        <taxon>Pentapetalae</taxon>
        <taxon>asterids</taxon>
        <taxon>campanulids</taxon>
        <taxon>Aquifoliales</taxon>
        <taxon>Aquifoliaceae</taxon>
        <taxon>Ilex</taxon>
    </lineage>
</organism>
<comment type="caution">
    <text evidence="1">The sequence shown here is derived from an EMBL/GenBank/DDBJ whole genome shotgun (WGS) entry which is preliminary data.</text>
</comment>
<dbReference type="EMBL" id="CAUOFW020001491">
    <property type="protein sequence ID" value="CAK9145453.1"/>
    <property type="molecule type" value="Genomic_DNA"/>
</dbReference>
<gene>
    <name evidence="1" type="ORF">ILEXP_LOCUS13265</name>
</gene>
<reference evidence="1 2" key="1">
    <citation type="submission" date="2024-02" db="EMBL/GenBank/DDBJ databases">
        <authorList>
            <person name="Vignale AGUSTIN F."/>
            <person name="Sosa J E."/>
            <person name="Modenutti C."/>
        </authorList>
    </citation>
    <scope>NUCLEOTIDE SEQUENCE [LARGE SCALE GENOMIC DNA]</scope>
</reference>
<sequence>MFWIHPAKSFCTEYEKSKAIAGKIALEAALKGVPIVPVYPGVIYGPGKVIAGNVLPCLVNCSLPSSVELDSSRWMIVKGKCYLDLIWGSYIAI</sequence>
<name>A0ABC8RS12_9AQUA</name>
<dbReference type="Proteomes" id="UP001642360">
    <property type="component" value="Unassembled WGS sequence"/>
</dbReference>